<comment type="function">
    <text evidence="14">Transfers mannose from Dol-P-mannose to Ser or Thr residues on proteins.</text>
</comment>
<evidence type="ECO:0000256" key="11">
    <source>
        <dbReference type="ARBA" id="ARBA00023136"/>
    </source>
</evidence>
<evidence type="ECO:0000256" key="14">
    <source>
        <dbReference type="RuleBase" id="RU367007"/>
    </source>
</evidence>
<keyword evidence="9 14" id="KW-0256">Endoplasmic reticulum</keyword>
<dbReference type="InterPro" id="IPR003342">
    <property type="entry name" value="ArnT-like_N"/>
</dbReference>
<dbReference type="FunFam" id="2.80.10.50:FF:000012">
    <property type="entry name" value="Protein O-mannosyl-transferase 1"/>
    <property type="match status" value="1"/>
</dbReference>
<evidence type="ECO:0000256" key="7">
    <source>
        <dbReference type="ARBA" id="ARBA00022692"/>
    </source>
</evidence>
<evidence type="ECO:0000256" key="12">
    <source>
        <dbReference type="ARBA" id="ARBA00045085"/>
    </source>
</evidence>
<keyword evidence="11 14" id="KW-0472">Membrane</keyword>
<evidence type="ECO:0000313" key="16">
    <source>
        <dbReference type="EMBL" id="KAJ3175572.1"/>
    </source>
</evidence>
<evidence type="ECO:0000256" key="4">
    <source>
        <dbReference type="ARBA" id="ARBA00012839"/>
    </source>
</evidence>
<dbReference type="InterPro" id="IPR032421">
    <property type="entry name" value="PMT_4TMC"/>
</dbReference>
<dbReference type="Pfam" id="PF16192">
    <property type="entry name" value="PMT_4TMC"/>
    <property type="match status" value="1"/>
</dbReference>
<feature type="transmembrane region" description="Helical" evidence="14">
    <location>
        <begin position="211"/>
        <end position="233"/>
    </location>
</feature>
<protein>
    <recommendedName>
        <fullName evidence="4 14">Dolichyl-phosphate-mannose--protein mannosyltransferase</fullName>
        <ecNumber evidence="4 14">2.4.1.109</ecNumber>
    </recommendedName>
</protein>
<keyword evidence="10 14" id="KW-1133">Transmembrane helix</keyword>
<comment type="similarity">
    <text evidence="3 14">Belongs to the glycosyltransferase 39 family.</text>
</comment>
<dbReference type="AlphaFoldDB" id="A0AAD5TG24"/>
<accession>A0AAD5TG24</accession>
<comment type="catalytic activity">
    <reaction evidence="12 14">
        <text>a di-trans,poly-cis-dolichyl beta-D-mannosyl phosphate + L-threonyl-[protein] = 3-O-(alpha-D-mannosyl)-L-threonyl-[protein] + a di-trans,poly-cis-dolichyl phosphate + H(+)</text>
        <dbReference type="Rhea" id="RHEA:53396"/>
        <dbReference type="Rhea" id="RHEA-COMP:11060"/>
        <dbReference type="Rhea" id="RHEA-COMP:13547"/>
        <dbReference type="Rhea" id="RHEA-COMP:19498"/>
        <dbReference type="Rhea" id="RHEA-COMP:19501"/>
        <dbReference type="ChEBI" id="CHEBI:15378"/>
        <dbReference type="ChEBI" id="CHEBI:30013"/>
        <dbReference type="ChEBI" id="CHEBI:57683"/>
        <dbReference type="ChEBI" id="CHEBI:58211"/>
        <dbReference type="ChEBI" id="CHEBI:137323"/>
        <dbReference type="EC" id="2.4.1.109"/>
    </reaction>
</comment>
<keyword evidence="17" id="KW-1185">Reference proteome</keyword>
<evidence type="ECO:0000256" key="13">
    <source>
        <dbReference type="ARBA" id="ARBA00045102"/>
    </source>
</evidence>
<dbReference type="PROSITE" id="PS50919">
    <property type="entry name" value="MIR"/>
    <property type="match status" value="3"/>
</dbReference>
<feature type="domain" description="MIR" evidence="15">
    <location>
        <begin position="412"/>
        <end position="468"/>
    </location>
</feature>
<gene>
    <name evidence="16" type="primary">PMT2</name>
    <name evidence="16" type="ORF">HDU87_006069</name>
</gene>
<evidence type="ECO:0000259" key="15">
    <source>
        <dbReference type="PROSITE" id="PS50919"/>
    </source>
</evidence>
<dbReference type="PANTHER" id="PTHR10050">
    <property type="entry name" value="DOLICHYL-PHOSPHATE-MANNOSE--PROTEIN MANNOSYLTRANSFERASE"/>
    <property type="match status" value="1"/>
</dbReference>
<dbReference type="SUPFAM" id="SSF82109">
    <property type="entry name" value="MIR domain"/>
    <property type="match status" value="1"/>
</dbReference>
<dbReference type="InterPro" id="IPR036300">
    <property type="entry name" value="MIR_dom_sf"/>
</dbReference>
<evidence type="ECO:0000256" key="5">
    <source>
        <dbReference type="ARBA" id="ARBA00022676"/>
    </source>
</evidence>
<keyword evidence="6 14" id="KW-0808">Transferase</keyword>
<dbReference type="EMBL" id="JADGJQ010000050">
    <property type="protein sequence ID" value="KAJ3175572.1"/>
    <property type="molecule type" value="Genomic_DNA"/>
</dbReference>
<comment type="catalytic activity">
    <reaction evidence="13 14">
        <text>a di-trans,poly-cis-dolichyl beta-D-mannosyl phosphate + L-seryl-[protein] = 3-O-(alpha-D-mannosyl)-L-seryl-[protein] + a di-trans,poly-cis-dolichyl phosphate + H(+)</text>
        <dbReference type="Rhea" id="RHEA:17377"/>
        <dbReference type="Rhea" id="RHEA-COMP:9863"/>
        <dbReference type="Rhea" id="RHEA-COMP:13546"/>
        <dbReference type="Rhea" id="RHEA-COMP:19498"/>
        <dbReference type="Rhea" id="RHEA-COMP:19501"/>
        <dbReference type="ChEBI" id="CHEBI:15378"/>
        <dbReference type="ChEBI" id="CHEBI:29999"/>
        <dbReference type="ChEBI" id="CHEBI:57683"/>
        <dbReference type="ChEBI" id="CHEBI:58211"/>
        <dbReference type="ChEBI" id="CHEBI:137321"/>
        <dbReference type="EC" id="2.4.1.109"/>
    </reaction>
</comment>
<feature type="transmembrane region" description="Helical" evidence="14">
    <location>
        <begin position="678"/>
        <end position="696"/>
    </location>
</feature>
<dbReference type="GO" id="GO:0004169">
    <property type="term" value="F:dolichyl-phosphate-mannose-protein mannosyltransferase activity"/>
    <property type="evidence" value="ECO:0007669"/>
    <property type="project" value="UniProtKB-UniRule"/>
</dbReference>
<dbReference type="Pfam" id="PF02366">
    <property type="entry name" value="PMT"/>
    <property type="match status" value="1"/>
</dbReference>
<dbReference type="InterPro" id="IPR016093">
    <property type="entry name" value="MIR_motif"/>
</dbReference>
<dbReference type="Gene3D" id="2.80.10.50">
    <property type="match status" value="1"/>
</dbReference>
<evidence type="ECO:0000313" key="17">
    <source>
        <dbReference type="Proteomes" id="UP001212152"/>
    </source>
</evidence>
<evidence type="ECO:0000256" key="1">
    <source>
        <dbReference type="ARBA" id="ARBA00004477"/>
    </source>
</evidence>
<dbReference type="SMART" id="SM00472">
    <property type="entry name" value="MIR"/>
    <property type="match status" value="3"/>
</dbReference>
<evidence type="ECO:0000256" key="2">
    <source>
        <dbReference type="ARBA" id="ARBA00004922"/>
    </source>
</evidence>
<comment type="caution">
    <text evidence="16">The sequence shown here is derived from an EMBL/GenBank/DDBJ whole genome shotgun (WGS) entry which is preliminary data.</text>
</comment>
<dbReference type="PANTHER" id="PTHR10050:SF46">
    <property type="entry name" value="PROTEIN O-MANNOSYL-TRANSFERASE 2"/>
    <property type="match status" value="1"/>
</dbReference>
<feature type="transmembrane region" description="Helical" evidence="14">
    <location>
        <begin position="239"/>
        <end position="272"/>
    </location>
</feature>
<dbReference type="InterPro" id="IPR027005">
    <property type="entry name" value="PMT-like"/>
</dbReference>
<keyword evidence="7 14" id="KW-0812">Transmembrane</keyword>
<feature type="transmembrane region" description="Helical" evidence="14">
    <location>
        <begin position="293"/>
        <end position="318"/>
    </location>
</feature>
<dbReference type="GO" id="GO:0005789">
    <property type="term" value="C:endoplasmic reticulum membrane"/>
    <property type="evidence" value="ECO:0007669"/>
    <property type="project" value="UniProtKB-SubCell"/>
</dbReference>
<evidence type="ECO:0000256" key="3">
    <source>
        <dbReference type="ARBA" id="ARBA00007222"/>
    </source>
</evidence>
<feature type="transmembrane region" description="Helical" evidence="14">
    <location>
        <begin position="181"/>
        <end position="199"/>
    </location>
</feature>
<evidence type="ECO:0000256" key="9">
    <source>
        <dbReference type="ARBA" id="ARBA00022824"/>
    </source>
</evidence>
<organism evidence="16 17">
    <name type="scientific">Geranomyces variabilis</name>
    <dbReference type="NCBI Taxonomy" id="109894"/>
    <lineage>
        <taxon>Eukaryota</taxon>
        <taxon>Fungi</taxon>
        <taxon>Fungi incertae sedis</taxon>
        <taxon>Chytridiomycota</taxon>
        <taxon>Chytridiomycota incertae sedis</taxon>
        <taxon>Chytridiomycetes</taxon>
        <taxon>Spizellomycetales</taxon>
        <taxon>Powellomycetaceae</taxon>
        <taxon>Geranomyces</taxon>
    </lineage>
</organism>
<feature type="transmembrane region" description="Helical" evidence="14">
    <location>
        <begin position="708"/>
        <end position="727"/>
    </location>
</feature>
<keyword evidence="8" id="KW-0677">Repeat</keyword>
<feature type="domain" description="MIR" evidence="15">
    <location>
        <begin position="346"/>
        <end position="400"/>
    </location>
</feature>
<reference evidence="16" key="1">
    <citation type="submission" date="2020-05" db="EMBL/GenBank/DDBJ databases">
        <title>Phylogenomic resolution of chytrid fungi.</title>
        <authorList>
            <person name="Stajich J.E."/>
            <person name="Amses K."/>
            <person name="Simmons R."/>
            <person name="Seto K."/>
            <person name="Myers J."/>
            <person name="Bonds A."/>
            <person name="Quandt C.A."/>
            <person name="Barry K."/>
            <person name="Liu P."/>
            <person name="Grigoriev I."/>
            <person name="Longcore J.E."/>
            <person name="James T.Y."/>
        </authorList>
    </citation>
    <scope>NUCLEOTIDE SEQUENCE</scope>
    <source>
        <strain evidence="16">JEL0379</strain>
    </source>
</reference>
<proteinExistence type="inferred from homology"/>
<evidence type="ECO:0000256" key="10">
    <source>
        <dbReference type="ARBA" id="ARBA00022989"/>
    </source>
</evidence>
<evidence type="ECO:0000256" key="8">
    <source>
        <dbReference type="ARBA" id="ARBA00022737"/>
    </source>
</evidence>
<feature type="domain" description="MIR" evidence="15">
    <location>
        <begin position="476"/>
        <end position="534"/>
    </location>
</feature>
<name>A0AAD5TG24_9FUNG</name>
<keyword evidence="5 14" id="KW-0328">Glycosyltransferase</keyword>
<dbReference type="Proteomes" id="UP001212152">
    <property type="component" value="Unassembled WGS sequence"/>
</dbReference>
<dbReference type="EC" id="2.4.1.109" evidence="4 14"/>
<feature type="transmembrane region" description="Helical" evidence="14">
    <location>
        <begin position="613"/>
        <end position="632"/>
    </location>
</feature>
<comment type="pathway">
    <text evidence="2 14">Protein modification; protein glycosylation.</text>
</comment>
<sequence>MEYPGQDTVGLRKRQQQLAKHNTASILDINAGDTDPLLFHDEKHRTGLRGGPGGPSSRYNRGLLPRTKQEWAIPVILTLLALFTRLYKISWANFVVWDEAHFGKFAGHYLKRTFYFDVHPPLGKMINGLAGFVGGFNGTFEFESGTEYPPELHYSVMRVFNALFGAAMVPIAYFTGLELHLSIPAATLMAVMVLFDVALTCISRFILLDSMLLFFTTTSVFCLCRFRNLQIAAPFSRDWWIWIFATGISLGAVASVKWVGLFAIALVGLHTVQELWEMLGDLKMPPAQYANHWMARIAALIVTPIAVYIMSFAIHFAILNESGPGDAQMSSLFQAGLQGNDFDRNPIELAYGSRVSLKNNGHGGGLLHSHVQRYPTGSEQQQVTCYHHKDTNNIWTITKAWGQENVTDPGGVDFVKDGDVLRLVHTATGRNLHSHPVKAPITTSQNEVSCYGNATVGDANDLWKVEIVDDVFDKKTTRVKSLTTRFRLRHNLSGCLLRSHSVSLPQWGFKQAEVVCQKKGDPDSLNHMWNIESHRHDKLPAGGKGAYRSKFSKDFLDLNVAMWTSNNALTPDPDKEPDQLTSAPYQWPFLLVGLRMCGWGDSAIKYWLIGNPIVWWGSTASIGVFLAIVGVYAIRSRRRYRDWDAPGAWEDFWFTGQLGFVGWLLHYAPFWIMGRVTYLHHYFPALYFAIIIFAFVADHIGSKLPRVIHVLLITFLGLLVIANFIYFKDFAWGFKTPAEGYRGRRWVQNWNIVD</sequence>
<comment type="subcellular location">
    <subcellularLocation>
        <location evidence="1 14">Endoplasmic reticulum membrane</location>
        <topology evidence="1 14">Multi-pass membrane protein</topology>
    </subcellularLocation>
</comment>
<evidence type="ECO:0000256" key="6">
    <source>
        <dbReference type="ARBA" id="ARBA00022679"/>
    </source>
</evidence>
<dbReference type="Pfam" id="PF02815">
    <property type="entry name" value="MIR"/>
    <property type="match status" value="1"/>
</dbReference>
<feature type="transmembrane region" description="Helical" evidence="14">
    <location>
        <begin position="156"/>
        <end position="175"/>
    </location>
</feature>